<dbReference type="InterPro" id="IPR051362">
    <property type="entry name" value="WD_repeat_creC_regulators"/>
</dbReference>
<dbReference type="AlphaFoldDB" id="A0A9W9AH18"/>
<dbReference type="SMART" id="SM00320">
    <property type="entry name" value="WD40"/>
    <property type="match status" value="5"/>
</dbReference>
<sequence>MESEATFVAPEGVYTVIEEHKPSVLQTHAAATSPLSFPTRVSVITVKYPVKDKDKGGGGQSLAQLLGGNNYSKKDKEKTKEKEKEKEDGTSLSSNDTPPDDQQDDYTAPASPTAHHSHSSTAPANTIFSHHAQNSSSAGKTKKPMTPVKWSKPRSNMKTTNSTFITRTQHAEGFPRSLKDRDGDVTFFFYNQVKTVLWVEAGAKAKEPLSRTMFSAYPTCHSINQFTASPEHLDIIIGFHTGDLIWLDPISSRYHRLNKGGCVTSSACTAVRWVPASASLFLVSHADGTIVVYDRDHEDGTFVPQEPIGTGGIGGDKWDPVDSIFVTMPPWHPAARHGDTDVSDKSDKSIRNPVSHWRVAPKGKAVVDFVFSPDVKYVGAISEDGCLRVIDALAEQLVDCYSSYFGAFTCIAWSPDGRFILTGGQDDLLTIFSPWEQRVVARCQGHSSFVSCVSFDETRCDGRTYRFGSVGEDNKLILWDFSSGALHRPKNHLHSHSHRQSLIGTYSNTSLAFRSRSGGGPMSSSALYLPPSLPPSSPPPHPFDYTTANESHEGNDYDLTHSQRYHPAPSRNEIAVVQPVLIKSLYSASPSSLSASTVTAPPGVHTPTTATTTTTSSSSSATSTTPDPLPTAIAFLPKHLLTSTKNGVVKLWVRPLSFKAAGANNRAGR</sequence>
<organism evidence="5 6">
    <name type="scientific">Lentinula lateritia</name>
    <dbReference type="NCBI Taxonomy" id="40482"/>
    <lineage>
        <taxon>Eukaryota</taxon>
        <taxon>Fungi</taxon>
        <taxon>Dikarya</taxon>
        <taxon>Basidiomycota</taxon>
        <taxon>Agaricomycotina</taxon>
        <taxon>Agaricomycetes</taxon>
        <taxon>Agaricomycetidae</taxon>
        <taxon>Agaricales</taxon>
        <taxon>Marasmiineae</taxon>
        <taxon>Omphalotaceae</taxon>
        <taxon>Lentinula</taxon>
    </lineage>
</organism>
<dbReference type="InterPro" id="IPR015943">
    <property type="entry name" value="WD40/YVTN_repeat-like_dom_sf"/>
</dbReference>
<feature type="compositionally biased region" description="Pro residues" evidence="4">
    <location>
        <begin position="531"/>
        <end position="542"/>
    </location>
</feature>
<dbReference type="GO" id="GO:0051286">
    <property type="term" value="C:cell tip"/>
    <property type="evidence" value="ECO:0007669"/>
    <property type="project" value="TreeGrafter"/>
</dbReference>
<keyword evidence="1 3" id="KW-0853">WD repeat</keyword>
<gene>
    <name evidence="5" type="ORF">C8J55DRAFT_559605</name>
</gene>
<reference evidence="5" key="1">
    <citation type="submission" date="2022-08" db="EMBL/GenBank/DDBJ databases">
        <authorList>
            <consortium name="DOE Joint Genome Institute"/>
            <person name="Min B."/>
            <person name="Riley R."/>
            <person name="Sierra-Patev S."/>
            <person name="Naranjo-Ortiz M."/>
            <person name="Looney B."/>
            <person name="Konkel Z."/>
            <person name="Slot J.C."/>
            <person name="Sakamoto Y."/>
            <person name="Steenwyk J.L."/>
            <person name="Rokas A."/>
            <person name="Carro J."/>
            <person name="Camarero S."/>
            <person name="Ferreira P."/>
            <person name="Molpeceres G."/>
            <person name="Ruiz-Duenas F.J."/>
            <person name="Serrano A."/>
            <person name="Henrissat B."/>
            <person name="Drula E."/>
            <person name="Hughes K.W."/>
            <person name="Mata J.L."/>
            <person name="Ishikawa N.K."/>
            <person name="Vargas-Isla R."/>
            <person name="Ushijima S."/>
            <person name="Smith C.A."/>
            <person name="Ahrendt S."/>
            <person name="Andreopoulos W."/>
            <person name="He G."/>
            <person name="Labutti K."/>
            <person name="Lipzen A."/>
            <person name="Ng V."/>
            <person name="Sandor L."/>
            <person name="Barry K."/>
            <person name="Martinez A.T."/>
            <person name="Xiao Y."/>
            <person name="Gibbons J.G."/>
            <person name="Terashima K."/>
            <person name="Hibbett D.S."/>
            <person name="Grigoriev I.V."/>
        </authorList>
    </citation>
    <scope>NUCLEOTIDE SEQUENCE</scope>
    <source>
        <strain evidence="5">Sp2 HRB7682 ss15</strain>
    </source>
</reference>
<dbReference type="GO" id="GO:0045013">
    <property type="term" value="P:carbon catabolite repression of transcription"/>
    <property type="evidence" value="ECO:0007669"/>
    <property type="project" value="TreeGrafter"/>
</dbReference>
<evidence type="ECO:0000256" key="4">
    <source>
        <dbReference type="SAM" id="MobiDB-lite"/>
    </source>
</evidence>
<evidence type="ECO:0000256" key="2">
    <source>
        <dbReference type="ARBA" id="ARBA00022737"/>
    </source>
</evidence>
<feature type="repeat" description="WD" evidence="3">
    <location>
        <begin position="401"/>
        <end position="433"/>
    </location>
</feature>
<feature type="compositionally biased region" description="Low complexity" evidence="4">
    <location>
        <begin position="105"/>
        <end position="124"/>
    </location>
</feature>
<dbReference type="InterPro" id="IPR001680">
    <property type="entry name" value="WD40_rpt"/>
</dbReference>
<dbReference type="Pfam" id="PF00400">
    <property type="entry name" value="WD40"/>
    <property type="match status" value="2"/>
</dbReference>
<dbReference type="PANTHER" id="PTHR14107">
    <property type="entry name" value="WD REPEAT PROTEIN"/>
    <property type="match status" value="1"/>
</dbReference>
<dbReference type="Gene3D" id="2.130.10.10">
    <property type="entry name" value="YVTN repeat-like/Quinoprotein amine dehydrogenase"/>
    <property type="match status" value="1"/>
</dbReference>
<reference evidence="5" key="2">
    <citation type="journal article" date="2023" name="Proc. Natl. Acad. Sci. U.S.A.">
        <title>A global phylogenomic analysis of the shiitake genus Lentinula.</title>
        <authorList>
            <person name="Sierra-Patev S."/>
            <person name="Min B."/>
            <person name="Naranjo-Ortiz M."/>
            <person name="Looney B."/>
            <person name="Konkel Z."/>
            <person name="Slot J.C."/>
            <person name="Sakamoto Y."/>
            <person name="Steenwyk J.L."/>
            <person name="Rokas A."/>
            <person name="Carro J."/>
            <person name="Camarero S."/>
            <person name="Ferreira P."/>
            <person name="Molpeceres G."/>
            <person name="Ruiz-Duenas F.J."/>
            <person name="Serrano A."/>
            <person name="Henrissat B."/>
            <person name="Drula E."/>
            <person name="Hughes K.W."/>
            <person name="Mata J.L."/>
            <person name="Ishikawa N.K."/>
            <person name="Vargas-Isla R."/>
            <person name="Ushijima S."/>
            <person name="Smith C.A."/>
            <person name="Donoghue J."/>
            <person name="Ahrendt S."/>
            <person name="Andreopoulos W."/>
            <person name="He G."/>
            <person name="LaButti K."/>
            <person name="Lipzen A."/>
            <person name="Ng V."/>
            <person name="Riley R."/>
            <person name="Sandor L."/>
            <person name="Barry K."/>
            <person name="Martinez A.T."/>
            <person name="Xiao Y."/>
            <person name="Gibbons J.G."/>
            <person name="Terashima K."/>
            <person name="Grigoriev I.V."/>
            <person name="Hibbett D."/>
        </authorList>
    </citation>
    <scope>NUCLEOTIDE SEQUENCE</scope>
    <source>
        <strain evidence="5">Sp2 HRB7682 ss15</strain>
    </source>
</reference>
<feature type="region of interest" description="Disordered" evidence="4">
    <location>
        <begin position="514"/>
        <end position="557"/>
    </location>
</feature>
<dbReference type="EMBL" id="JANVFS010000013">
    <property type="protein sequence ID" value="KAJ4482772.1"/>
    <property type="molecule type" value="Genomic_DNA"/>
</dbReference>
<feature type="compositionally biased region" description="Polar residues" evidence="4">
    <location>
        <begin position="126"/>
        <end position="139"/>
    </location>
</feature>
<feature type="region of interest" description="Disordered" evidence="4">
    <location>
        <begin position="592"/>
        <end position="627"/>
    </location>
</feature>
<dbReference type="SUPFAM" id="SSF50978">
    <property type="entry name" value="WD40 repeat-like"/>
    <property type="match status" value="1"/>
</dbReference>
<feature type="region of interest" description="Disordered" evidence="4">
    <location>
        <begin position="49"/>
        <end position="158"/>
    </location>
</feature>
<dbReference type="PANTHER" id="PTHR14107:SF16">
    <property type="entry name" value="AT02583P"/>
    <property type="match status" value="1"/>
</dbReference>
<evidence type="ECO:0000256" key="1">
    <source>
        <dbReference type="ARBA" id="ARBA00022574"/>
    </source>
</evidence>
<name>A0A9W9AH18_9AGAR</name>
<proteinExistence type="predicted"/>
<keyword evidence="2" id="KW-0677">Repeat</keyword>
<dbReference type="InterPro" id="IPR036322">
    <property type="entry name" value="WD40_repeat_dom_sf"/>
</dbReference>
<accession>A0A9W9AH18</accession>
<evidence type="ECO:0000313" key="6">
    <source>
        <dbReference type="Proteomes" id="UP001150238"/>
    </source>
</evidence>
<evidence type="ECO:0000256" key="3">
    <source>
        <dbReference type="PROSITE-ProRule" id="PRU00221"/>
    </source>
</evidence>
<feature type="compositionally biased region" description="Basic and acidic residues" evidence="4">
    <location>
        <begin position="72"/>
        <end position="89"/>
    </location>
</feature>
<dbReference type="PROSITE" id="PS50082">
    <property type="entry name" value="WD_REPEATS_2"/>
    <property type="match status" value="1"/>
</dbReference>
<comment type="caution">
    <text evidence="5">The sequence shown here is derived from an EMBL/GenBank/DDBJ whole genome shotgun (WGS) entry which is preliminary data.</text>
</comment>
<dbReference type="Proteomes" id="UP001150238">
    <property type="component" value="Unassembled WGS sequence"/>
</dbReference>
<dbReference type="GO" id="GO:0032153">
    <property type="term" value="C:cell division site"/>
    <property type="evidence" value="ECO:0007669"/>
    <property type="project" value="TreeGrafter"/>
</dbReference>
<dbReference type="GO" id="GO:0005634">
    <property type="term" value="C:nucleus"/>
    <property type="evidence" value="ECO:0007669"/>
    <property type="project" value="TreeGrafter"/>
</dbReference>
<evidence type="ECO:0000313" key="5">
    <source>
        <dbReference type="EMBL" id="KAJ4482772.1"/>
    </source>
</evidence>
<protein>
    <submittedName>
        <fullName evidence="5">WD40-repeat-containing domain protein</fullName>
    </submittedName>
</protein>